<comment type="subcellular location">
    <subcellularLocation>
        <location evidence="1 10">Cytoplasm</location>
    </subcellularLocation>
</comment>
<evidence type="ECO:0000313" key="12">
    <source>
        <dbReference type="EMBL" id="PLW77484.1"/>
    </source>
</evidence>
<dbReference type="NCBIfam" id="NF008979">
    <property type="entry name" value="PRK12325.1"/>
    <property type="match status" value="1"/>
</dbReference>
<dbReference type="InterPro" id="IPR036621">
    <property type="entry name" value="Anticodon-bd_dom_sf"/>
</dbReference>
<comment type="function">
    <text evidence="10">Catalyzes the attachment of proline to tRNA(Pro) in a two-step reaction: proline is first activated by ATP to form Pro-AMP and then transferred to the acceptor end of tRNA(Pro).</text>
</comment>
<evidence type="ECO:0000256" key="9">
    <source>
        <dbReference type="ARBA" id="ARBA00047671"/>
    </source>
</evidence>
<dbReference type="GO" id="GO:0004827">
    <property type="term" value="F:proline-tRNA ligase activity"/>
    <property type="evidence" value="ECO:0007669"/>
    <property type="project" value="UniProtKB-UniRule"/>
</dbReference>
<evidence type="ECO:0000256" key="4">
    <source>
        <dbReference type="ARBA" id="ARBA00022598"/>
    </source>
</evidence>
<organism evidence="12 13">
    <name type="scientific">Cohaesibacter celericrescens</name>
    <dbReference type="NCBI Taxonomy" id="2067669"/>
    <lineage>
        <taxon>Bacteria</taxon>
        <taxon>Pseudomonadati</taxon>
        <taxon>Pseudomonadota</taxon>
        <taxon>Alphaproteobacteria</taxon>
        <taxon>Hyphomicrobiales</taxon>
        <taxon>Cohaesibacteraceae</taxon>
    </lineage>
</organism>
<dbReference type="PROSITE" id="PS50862">
    <property type="entry name" value="AA_TRNA_LIGASE_II"/>
    <property type="match status" value="1"/>
</dbReference>
<dbReference type="InterPro" id="IPR023716">
    <property type="entry name" value="Prolyl-tRNA_ligase_IIa_type2"/>
</dbReference>
<keyword evidence="4 10" id="KW-0436">Ligase</keyword>
<evidence type="ECO:0000256" key="5">
    <source>
        <dbReference type="ARBA" id="ARBA00022741"/>
    </source>
</evidence>
<dbReference type="PANTHER" id="PTHR42753">
    <property type="entry name" value="MITOCHONDRIAL RIBOSOME PROTEIN L39/PROLYL-TRNA LIGASE FAMILY MEMBER"/>
    <property type="match status" value="1"/>
</dbReference>
<evidence type="ECO:0000256" key="7">
    <source>
        <dbReference type="ARBA" id="ARBA00022917"/>
    </source>
</evidence>
<evidence type="ECO:0000256" key="2">
    <source>
        <dbReference type="ARBA" id="ARBA00011738"/>
    </source>
</evidence>
<dbReference type="SUPFAM" id="SSF52954">
    <property type="entry name" value="Class II aaRS ABD-related"/>
    <property type="match status" value="1"/>
</dbReference>
<comment type="catalytic activity">
    <reaction evidence="9 10">
        <text>tRNA(Pro) + L-proline + ATP = L-prolyl-tRNA(Pro) + AMP + diphosphate</text>
        <dbReference type="Rhea" id="RHEA:14305"/>
        <dbReference type="Rhea" id="RHEA-COMP:9700"/>
        <dbReference type="Rhea" id="RHEA-COMP:9702"/>
        <dbReference type="ChEBI" id="CHEBI:30616"/>
        <dbReference type="ChEBI" id="CHEBI:33019"/>
        <dbReference type="ChEBI" id="CHEBI:60039"/>
        <dbReference type="ChEBI" id="CHEBI:78442"/>
        <dbReference type="ChEBI" id="CHEBI:78532"/>
        <dbReference type="ChEBI" id="CHEBI:456215"/>
        <dbReference type="EC" id="6.1.1.15"/>
    </reaction>
</comment>
<evidence type="ECO:0000313" key="13">
    <source>
        <dbReference type="Proteomes" id="UP000234881"/>
    </source>
</evidence>
<dbReference type="InterPro" id="IPR004154">
    <property type="entry name" value="Anticodon-bd"/>
</dbReference>
<protein>
    <recommendedName>
        <fullName evidence="10">Proline--tRNA ligase</fullName>
        <ecNumber evidence="10">6.1.1.15</ecNumber>
    </recommendedName>
    <alternativeName>
        <fullName evidence="10">Prolyl-tRNA synthetase</fullName>
        <shortName evidence="10">ProRS</shortName>
    </alternativeName>
</protein>
<proteinExistence type="inferred from homology"/>
<dbReference type="AlphaFoldDB" id="A0A2N5XSL0"/>
<dbReference type="FunFam" id="3.30.930.10:FF:000042">
    <property type="entry name" value="probable proline--tRNA ligase, mitochondrial"/>
    <property type="match status" value="1"/>
</dbReference>
<comment type="caution">
    <text evidence="12">The sequence shown here is derived from an EMBL/GenBank/DDBJ whole genome shotgun (WGS) entry which is preliminary data.</text>
</comment>
<dbReference type="InterPro" id="IPR044140">
    <property type="entry name" value="ProRS_anticodon_short"/>
</dbReference>
<dbReference type="Gene3D" id="3.30.930.10">
    <property type="entry name" value="Bira Bifunctional Protein, Domain 2"/>
    <property type="match status" value="1"/>
</dbReference>
<evidence type="ECO:0000256" key="10">
    <source>
        <dbReference type="HAMAP-Rule" id="MF_01570"/>
    </source>
</evidence>
<evidence type="ECO:0000256" key="6">
    <source>
        <dbReference type="ARBA" id="ARBA00022840"/>
    </source>
</evidence>
<reference evidence="12 13" key="1">
    <citation type="submission" date="2018-01" db="EMBL/GenBank/DDBJ databases">
        <title>The draft genome sequence of Cohaesibacter sp. H1304.</title>
        <authorList>
            <person name="Wang N.-N."/>
            <person name="Du Z.-J."/>
        </authorList>
    </citation>
    <scope>NUCLEOTIDE SEQUENCE [LARGE SCALE GENOMIC DNA]</scope>
    <source>
        <strain evidence="12 13">H1304</strain>
    </source>
</reference>
<sequence length="440" mass="49731">MRLSRYFLPILKENPKEAEIVSHRYMLRAGMIRQQQAGIYSWLPLGLKVLRKVEQIVREEQNRSGATELLMPTLQPAELWKESGRYDDYGKEMLRIVDRHDRDMLFGPTNEEMITDIFRSSVKSYKDLPLNLYHIQWKFRDEIRPRFGVMRGREFLMKDAYSFDIDEARAREAYHRMFVAYLRTFKRLGMTAIPMKADTGPIGGDLSHEFIILADTGESEVFCHKSYLTKPVPGDDVDFDSDLSGYIADWTKEYAATDEMHDETAFNAIPAEDQIAARGIEVGHIFYFGTKYSESMGATVMAADGKDYPVHMGSYGVGVSRLLGGIIEASHDENGIIWPKSVSPFDVGLINMKVGNEETDAACEQLYERLGNAGFDVLYDDRTGQAGAKFATMDLIGLPSQLIVGPRGLKSNEVEIKDRATGERELVSLDAVVDRIIASN</sequence>
<comment type="similarity">
    <text evidence="10">Belongs to the class-II aminoacyl-tRNA synthetase family. ProS type 2 subfamily.</text>
</comment>
<dbReference type="InterPro" id="IPR002314">
    <property type="entry name" value="aa-tRNA-synt_IIb"/>
</dbReference>
<dbReference type="NCBIfam" id="TIGR00409">
    <property type="entry name" value="proS_fam_II"/>
    <property type="match status" value="1"/>
</dbReference>
<keyword evidence="6 10" id="KW-0067">ATP-binding</keyword>
<evidence type="ECO:0000256" key="8">
    <source>
        <dbReference type="ARBA" id="ARBA00023146"/>
    </source>
</evidence>
<dbReference type="Pfam" id="PF00587">
    <property type="entry name" value="tRNA-synt_2b"/>
    <property type="match status" value="1"/>
</dbReference>
<dbReference type="InterPro" id="IPR004500">
    <property type="entry name" value="Pro-tRNA-synth_IIa_bac-type"/>
</dbReference>
<dbReference type="Proteomes" id="UP000234881">
    <property type="component" value="Unassembled WGS sequence"/>
</dbReference>
<dbReference type="InterPro" id="IPR006195">
    <property type="entry name" value="aa-tRNA-synth_II"/>
</dbReference>
<feature type="domain" description="Aminoacyl-transfer RNA synthetases class-II family profile" evidence="11">
    <location>
        <begin position="38"/>
        <end position="339"/>
    </location>
</feature>
<keyword evidence="7 10" id="KW-0648">Protein biosynthesis</keyword>
<evidence type="ECO:0000259" key="11">
    <source>
        <dbReference type="PROSITE" id="PS50862"/>
    </source>
</evidence>
<dbReference type="InterPro" id="IPR050062">
    <property type="entry name" value="Pro-tRNA_synthetase"/>
</dbReference>
<keyword evidence="13" id="KW-1185">Reference proteome</keyword>
<evidence type="ECO:0000256" key="1">
    <source>
        <dbReference type="ARBA" id="ARBA00004496"/>
    </source>
</evidence>
<dbReference type="InterPro" id="IPR002316">
    <property type="entry name" value="Pro-tRNA-ligase_IIa"/>
</dbReference>
<dbReference type="RefSeq" id="WP_101533501.1">
    <property type="nucleotide sequence ID" value="NZ_PKUQ01000016.1"/>
</dbReference>
<dbReference type="CDD" id="cd00779">
    <property type="entry name" value="ProRS_core_prok"/>
    <property type="match status" value="1"/>
</dbReference>
<evidence type="ECO:0000256" key="3">
    <source>
        <dbReference type="ARBA" id="ARBA00022490"/>
    </source>
</evidence>
<dbReference type="GO" id="GO:0005524">
    <property type="term" value="F:ATP binding"/>
    <property type="evidence" value="ECO:0007669"/>
    <property type="project" value="UniProtKB-UniRule"/>
</dbReference>
<dbReference type="HAMAP" id="MF_01570">
    <property type="entry name" value="Pro_tRNA_synth_type2"/>
    <property type="match status" value="1"/>
</dbReference>
<dbReference type="GO" id="GO:0005829">
    <property type="term" value="C:cytosol"/>
    <property type="evidence" value="ECO:0007669"/>
    <property type="project" value="TreeGrafter"/>
</dbReference>
<dbReference type="Gene3D" id="3.40.50.800">
    <property type="entry name" value="Anticodon-binding domain"/>
    <property type="match status" value="1"/>
</dbReference>
<dbReference type="InterPro" id="IPR033730">
    <property type="entry name" value="ProRS_core_prok"/>
</dbReference>
<dbReference type="OrthoDB" id="9809052at2"/>
<dbReference type="Pfam" id="PF03129">
    <property type="entry name" value="HGTP_anticodon"/>
    <property type="match status" value="1"/>
</dbReference>
<dbReference type="EC" id="6.1.1.15" evidence="10"/>
<keyword evidence="3 10" id="KW-0963">Cytoplasm</keyword>
<gene>
    <name evidence="10" type="primary">proS</name>
    <name evidence="12" type="ORF">C0081_09185</name>
</gene>
<keyword evidence="8 10" id="KW-0030">Aminoacyl-tRNA synthetase</keyword>
<dbReference type="PRINTS" id="PR01046">
    <property type="entry name" value="TRNASYNTHPRO"/>
</dbReference>
<dbReference type="SUPFAM" id="SSF55681">
    <property type="entry name" value="Class II aaRS and biotin synthetases"/>
    <property type="match status" value="1"/>
</dbReference>
<dbReference type="InterPro" id="IPR045864">
    <property type="entry name" value="aa-tRNA-synth_II/BPL/LPL"/>
</dbReference>
<dbReference type="CDD" id="cd00861">
    <property type="entry name" value="ProRS_anticodon_short"/>
    <property type="match status" value="1"/>
</dbReference>
<name>A0A2N5XSL0_9HYPH</name>
<dbReference type="PANTHER" id="PTHR42753:SF2">
    <property type="entry name" value="PROLINE--TRNA LIGASE"/>
    <property type="match status" value="1"/>
</dbReference>
<dbReference type="GO" id="GO:0006433">
    <property type="term" value="P:prolyl-tRNA aminoacylation"/>
    <property type="evidence" value="ECO:0007669"/>
    <property type="project" value="UniProtKB-UniRule"/>
</dbReference>
<accession>A0A2N5XSL0</accession>
<comment type="subunit">
    <text evidence="2 10">Homodimer.</text>
</comment>
<dbReference type="FunFam" id="3.40.50.800:FF:000032">
    <property type="entry name" value="Proline--tRNA ligase"/>
    <property type="match status" value="1"/>
</dbReference>
<dbReference type="EMBL" id="PKUQ01000016">
    <property type="protein sequence ID" value="PLW77484.1"/>
    <property type="molecule type" value="Genomic_DNA"/>
</dbReference>
<keyword evidence="5 10" id="KW-0547">Nucleotide-binding</keyword>